<dbReference type="PANTHER" id="PTHR34472">
    <property type="entry name" value="SULFUR CARRIER PROTEIN THIS"/>
    <property type="match status" value="1"/>
</dbReference>
<protein>
    <submittedName>
        <fullName evidence="1">Sulfur carrier protein</fullName>
    </submittedName>
</protein>
<dbReference type="InterPro" id="IPR012675">
    <property type="entry name" value="Beta-grasp_dom_sf"/>
</dbReference>
<dbReference type="InterPro" id="IPR003749">
    <property type="entry name" value="ThiS/MoaD-like"/>
</dbReference>
<accession>A0A4Q0PCG1</accession>
<evidence type="ECO:0000313" key="1">
    <source>
        <dbReference type="EMBL" id="RXG24510.1"/>
    </source>
</evidence>
<gene>
    <name evidence="1" type="ORF">DSM00_299</name>
</gene>
<reference evidence="1 2" key="1">
    <citation type="submission" date="2018-07" db="EMBL/GenBank/DDBJ databases">
        <title>Leeuwenhoekiella genomics.</title>
        <authorList>
            <person name="Tahon G."/>
            <person name="Willems A."/>
        </authorList>
    </citation>
    <scope>NUCLEOTIDE SEQUENCE [LARGE SCALE GENOMIC DNA]</scope>
    <source>
        <strain evidence="1 2">LMG 22550</strain>
    </source>
</reference>
<dbReference type="PANTHER" id="PTHR34472:SF1">
    <property type="entry name" value="SULFUR CARRIER PROTEIN THIS"/>
    <property type="match status" value="1"/>
</dbReference>
<name>A0A4Q0PCG1_9FLAO</name>
<dbReference type="Gene3D" id="3.10.20.30">
    <property type="match status" value="1"/>
</dbReference>
<dbReference type="OrthoDB" id="1525151at2"/>
<keyword evidence="2" id="KW-1185">Reference proteome</keyword>
<proteinExistence type="predicted"/>
<dbReference type="InterPro" id="IPR010035">
    <property type="entry name" value="Thi_S"/>
</dbReference>
<dbReference type="InterPro" id="IPR016155">
    <property type="entry name" value="Mopterin_synth/thiamin_S_b"/>
</dbReference>
<comment type="caution">
    <text evidence="1">The sequence shown here is derived from an EMBL/GenBank/DDBJ whole genome shotgun (WGS) entry which is preliminary data.</text>
</comment>
<dbReference type="AlphaFoldDB" id="A0A4Q0PCG1"/>
<dbReference type="CDD" id="cd00565">
    <property type="entry name" value="Ubl_ThiS"/>
    <property type="match status" value="1"/>
</dbReference>
<dbReference type="EMBL" id="QOVM01000001">
    <property type="protein sequence ID" value="RXG24510.1"/>
    <property type="molecule type" value="Genomic_DNA"/>
</dbReference>
<organism evidence="1 2">
    <name type="scientific">Leeuwenhoekiella aequorea</name>
    <dbReference type="NCBI Taxonomy" id="283736"/>
    <lineage>
        <taxon>Bacteria</taxon>
        <taxon>Pseudomonadati</taxon>
        <taxon>Bacteroidota</taxon>
        <taxon>Flavobacteriia</taxon>
        <taxon>Flavobacteriales</taxon>
        <taxon>Flavobacteriaceae</taxon>
        <taxon>Leeuwenhoekiella</taxon>
    </lineage>
</organism>
<dbReference type="RefSeq" id="WP_128756247.1">
    <property type="nucleotide sequence ID" value="NZ_QOVM01000001.1"/>
</dbReference>
<dbReference type="SUPFAM" id="SSF54285">
    <property type="entry name" value="MoaD/ThiS"/>
    <property type="match status" value="1"/>
</dbReference>
<dbReference type="Proteomes" id="UP000289238">
    <property type="component" value="Unassembled WGS sequence"/>
</dbReference>
<sequence length="67" mass="7219">MITVKVNNQSHSFAKELSLSELLNHLNIVQKGIAVAVNNAIVTQTAWDDFMLKDGALVLIVKATQGG</sequence>
<evidence type="ECO:0000313" key="2">
    <source>
        <dbReference type="Proteomes" id="UP000289238"/>
    </source>
</evidence>
<dbReference type="Pfam" id="PF02597">
    <property type="entry name" value="ThiS"/>
    <property type="match status" value="1"/>
</dbReference>
<dbReference type="NCBIfam" id="TIGR01683">
    <property type="entry name" value="thiS"/>
    <property type="match status" value="1"/>
</dbReference>